<dbReference type="InterPro" id="IPR000073">
    <property type="entry name" value="AB_hydrolase_1"/>
</dbReference>
<dbReference type="PANTHER" id="PTHR37946">
    <property type="entry name" value="SLL1969 PROTEIN"/>
    <property type="match status" value="1"/>
</dbReference>
<dbReference type="GeneID" id="95352866"/>
<dbReference type="RefSeq" id="WP_190210822.1">
    <property type="nucleotide sequence ID" value="NZ_BNBO01000010.1"/>
</dbReference>
<comment type="caution">
    <text evidence="3">The sequence shown here is derived from an EMBL/GenBank/DDBJ whole genome shotgun (WGS) entry which is preliminary data.</text>
</comment>
<evidence type="ECO:0000313" key="3">
    <source>
        <dbReference type="EMBL" id="GHH68081.1"/>
    </source>
</evidence>
<keyword evidence="4" id="KW-1185">Reference proteome</keyword>
<dbReference type="InterPro" id="IPR029058">
    <property type="entry name" value="AB_hydrolase_fold"/>
</dbReference>
<proteinExistence type="predicted"/>
<sequence>MSVPFQRAADAVRGAGAEAAAIAGHLVRYPTGVGDEPRPAAGRPCPPRHDGPPPGPGDAPGDDATAGRPHPGPVLFLHGFADNRAVFHPLLRALRRDGWTHLHALNHSPLTSDVRTAAVLLGRHVEWARRAHRGAPVALVGHSLGGLIARYYVQRLGGDEHVPTVITLAAPHEGTLAAHLPNPFPITRQMRPGSDLLAELRRPAAHCRTRFTAFWGELDEVVLPARNGRLLHPDLAAENVMVPGAGHVALPVDRRVVDGVRRVLSAAEAGHRSGRPERQPDGPAERPPADPPADRLSA</sequence>
<feature type="region of interest" description="Disordered" evidence="1">
    <location>
        <begin position="266"/>
        <end position="298"/>
    </location>
</feature>
<dbReference type="GO" id="GO:0003824">
    <property type="term" value="F:catalytic activity"/>
    <property type="evidence" value="ECO:0007669"/>
    <property type="project" value="UniProtKB-ARBA"/>
</dbReference>
<evidence type="ECO:0000313" key="4">
    <source>
        <dbReference type="Proteomes" id="UP000617734"/>
    </source>
</evidence>
<feature type="domain" description="AB hydrolase-1" evidence="2">
    <location>
        <begin position="73"/>
        <end position="179"/>
    </location>
</feature>
<evidence type="ECO:0000256" key="1">
    <source>
        <dbReference type="SAM" id="MobiDB-lite"/>
    </source>
</evidence>
<feature type="compositionally biased region" description="Basic and acidic residues" evidence="1">
    <location>
        <begin position="269"/>
        <end position="288"/>
    </location>
</feature>
<organism evidence="3 4">
    <name type="scientific">Kitasatospora indigofera</name>
    <dbReference type="NCBI Taxonomy" id="67307"/>
    <lineage>
        <taxon>Bacteria</taxon>
        <taxon>Bacillati</taxon>
        <taxon>Actinomycetota</taxon>
        <taxon>Actinomycetes</taxon>
        <taxon>Kitasatosporales</taxon>
        <taxon>Streptomycetaceae</taxon>
        <taxon>Kitasatospora</taxon>
    </lineage>
</organism>
<gene>
    <name evidence="3" type="ORF">GCM10018781_24130</name>
</gene>
<dbReference type="AlphaFoldDB" id="A0A919KPD6"/>
<dbReference type="Gene3D" id="3.40.50.1820">
    <property type="entry name" value="alpha/beta hydrolase"/>
    <property type="match status" value="1"/>
</dbReference>
<evidence type="ECO:0000259" key="2">
    <source>
        <dbReference type="Pfam" id="PF00561"/>
    </source>
</evidence>
<dbReference type="Pfam" id="PF00561">
    <property type="entry name" value="Abhydrolase_1"/>
    <property type="match status" value="1"/>
</dbReference>
<dbReference type="EMBL" id="BNBO01000010">
    <property type="protein sequence ID" value="GHH68081.1"/>
    <property type="molecule type" value="Genomic_DNA"/>
</dbReference>
<dbReference type="SUPFAM" id="SSF53474">
    <property type="entry name" value="alpha/beta-Hydrolases"/>
    <property type="match status" value="1"/>
</dbReference>
<reference evidence="3" key="2">
    <citation type="submission" date="2020-09" db="EMBL/GenBank/DDBJ databases">
        <authorList>
            <person name="Sun Q."/>
            <person name="Ohkuma M."/>
        </authorList>
    </citation>
    <scope>NUCLEOTIDE SEQUENCE</scope>
    <source>
        <strain evidence="3">JCM 4646</strain>
    </source>
</reference>
<protein>
    <submittedName>
        <fullName evidence="3">Lipase</fullName>
    </submittedName>
</protein>
<name>A0A919KPD6_9ACTN</name>
<dbReference type="Proteomes" id="UP000617734">
    <property type="component" value="Unassembled WGS sequence"/>
</dbReference>
<dbReference type="PANTHER" id="PTHR37946:SF1">
    <property type="entry name" value="SLL1969 PROTEIN"/>
    <property type="match status" value="1"/>
</dbReference>
<reference evidence="3" key="1">
    <citation type="journal article" date="2014" name="Int. J. Syst. Evol. Microbiol.">
        <title>Complete genome sequence of Corynebacterium casei LMG S-19264T (=DSM 44701T), isolated from a smear-ripened cheese.</title>
        <authorList>
            <consortium name="US DOE Joint Genome Institute (JGI-PGF)"/>
            <person name="Walter F."/>
            <person name="Albersmeier A."/>
            <person name="Kalinowski J."/>
            <person name="Ruckert C."/>
        </authorList>
    </citation>
    <scope>NUCLEOTIDE SEQUENCE</scope>
    <source>
        <strain evidence="3">JCM 4646</strain>
    </source>
</reference>
<accession>A0A919KPD6</accession>
<feature type="region of interest" description="Disordered" evidence="1">
    <location>
        <begin position="29"/>
        <end position="72"/>
    </location>
</feature>